<dbReference type="RefSeq" id="WP_143537748.1">
    <property type="nucleotide sequence ID" value="NZ_MQWD01000001.1"/>
</dbReference>
<dbReference type="GO" id="GO:0016020">
    <property type="term" value="C:membrane"/>
    <property type="evidence" value="ECO:0007669"/>
    <property type="project" value="UniProtKB-SubCell"/>
</dbReference>
<reference evidence="13 14" key="1">
    <citation type="submission" date="2016-11" db="EMBL/GenBank/DDBJ databases">
        <title>Study of marine rhodopsin-containing bacteria.</title>
        <authorList>
            <person name="Yoshizawa S."/>
            <person name="Kumagai Y."/>
            <person name="Kogure K."/>
        </authorList>
    </citation>
    <scope>NUCLEOTIDE SEQUENCE [LARGE SCALE GENOMIC DNA]</scope>
    <source>
        <strain evidence="13 14">SAORIC-28</strain>
    </source>
</reference>
<keyword evidence="7" id="KW-0809">Transit peptide</keyword>
<evidence type="ECO:0000313" key="14">
    <source>
        <dbReference type="Proteomes" id="UP000216339"/>
    </source>
</evidence>
<dbReference type="Proteomes" id="UP000216339">
    <property type="component" value="Unassembled WGS sequence"/>
</dbReference>
<dbReference type="InterPro" id="IPR008915">
    <property type="entry name" value="Peptidase_M50"/>
</dbReference>
<keyword evidence="6" id="KW-0378">Hydrolase</keyword>
<comment type="caution">
    <text evidence="13">The sequence shown here is derived from an EMBL/GenBank/DDBJ whole genome shotgun (WGS) entry which is preliminary data.</text>
</comment>
<dbReference type="InterPro" id="IPR044838">
    <property type="entry name" value="EGY1-like"/>
</dbReference>
<dbReference type="PANTHER" id="PTHR31412:SF0">
    <property type="entry name" value="ZINC METALLOPROTEASE EGY1, CHLOROPLASTIC-RELATED"/>
    <property type="match status" value="1"/>
</dbReference>
<dbReference type="AlphaFoldDB" id="A0A271J4K0"/>
<gene>
    <name evidence="13" type="ORF">BSZ37_19460</name>
</gene>
<proteinExistence type="inferred from homology"/>
<feature type="domain" description="Peptidase M50" evidence="12">
    <location>
        <begin position="95"/>
        <end position="294"/>
    </location>
</feature>
<evidence type="ECO:0000256" key="5">
    <source>
        <dbReference type="ARBA" id="ARBA00022692"/>
    </source>
</evidence>
<evidence type="ECO:0000256" key="3">
    <source>
        <dbReference type="ARBA" id="ARBA00007931"/>
    </source>
</evidence>
<comment type="similarity">
    <text evidence="3">Belongs to the peptidase M50B family.</text>
</comment>
<sequence>MEPRPPAVPSRGAEPPDAPSVLTDYEPPSAPDEDRVGLHVGLFVATFLSSVWCGALLVGRSERWDPVVEVAGNGIGALLALLTSRAFLQDGFLYAVPFLGFLTVHEFGHYLAARWRQTRVSLPYFIPVPLPSTLGTFGAVIRIKEPLRRTRQLFDIGAAGPLAGFVAAVLVLLVAVLTLPGPDYLFSVAGHEDVVTYLRSFGRFPEFVPEPNSTALVFGDTPLFHLLGSLGWTRVPGHEIMHYPVLLAGWLGLFFTALNLLPVGQLDGGHVVYALWGPRVHQIVARVTTMVLLLSGGVGLVTDLAPGTGPLVLWAAVALIYAAALAWLFRGEWLLTASAVAFLTAATAFLVVVVPGLALSVGWTGWLFWVGMILFVIRVDHPPVLVREPLTPRRKALAYLCIVIFFLCFSIQPIQFVG</sequence>
<accession>A0A271J4K0</accession>
<evidence type="ECO:0000256" key="2">
    <source>
        <dbReference type="ARBA" id="ARBA00004141"/>
    </source>
</evidence>
<keyword evidence="8 11" id="KW-1133">Transmembrane helix</keyword>
<evidence type="ECO:0000313" key="13">
    <source>
        <dbReference type="EMBL" id="PAP78446.1"/>
    </source>
</evidence>
<feature type="transmembrane region" description="Helical" evidence="11">
    <location>
        <begin position="397"/>
        <end position="417"/>
    </location>
</feature>
<dbReference type="GO" id="GO:0008233">
    <property type="term" value="F:peptidase activity"/>
    <property type="evidence" value="ECO:0007669"/>
    <property type="project" value="UniProtKB-KW"/>
</dbReference>
<keyword evidence="14" id="KW-1185">Reference proteome</keyword>
<evidence type="ECO:0000256" key="6">
    <source>
        <dbReference type="ARBA" id="ARBA00022801"/>
    </source>
</evidence>
<dbReference type="GO" id="GO:0006508">
    <property type="term" value="P:proteolysis"/>
    <property type="evidence" value="ECO:0007669"/>
    <property type="project" value="UniProtKB-KW"/>
</dbReference>
<evidence type="ECO:0000256" key="4">
    <source>
        <dbReference type="ARBA" id="ARBA00022670"/>
    </source>
</evidence>
<evidence type="ECO:0000256" key="10">
    <source>
        <dbReference type="SAM" id="MobiDB-lite"/>
    </source>
</evidence>
<feature type="transmembrane region" description="Helical" evidence="11">
    <location>
        <begin position="360"/>
        <end position="377"/>
    </location>
</feature>
<keyword evidence="9 11" id="KW-0472">Membrane</keyword>
<protein>
    <recommendedName>
        <fullName evidence="12">Peptidase M50 domain-containing protein</fullName>
    </recommendedName>
</protein>
<evidence type="ECO:0000256" key="8">
    <source>
        <dbReference type="ARBA" id="ARBA00022989"/>
    </source>
</evidence>
<feature type="region of interest" description="Disordered" evidence="10">
    <location>
        <begin position="1"/>
        <end position="27"/>
    </location>
</feature>
<feature type="transmembrane region" description="Helical" evidence="11">
    <location>
        <begin position="153"/>
        <end position="177"/>
    </location>
</feature>
<keyword evidence="5 11" id="KW-0812">Transmembrane</keyword>
<dbReference type="EMBL" id="MQWD01000001">
    <property type="protein sequence ID" value="PAP78446.1"/>
    <property type="molecule type" value="Genomic_DNA"/>
</dbReference>
<feature type="transmembrane region" description="Helical" evidence="11">
    <location>
        <begin position="70"/>
        <end position="88"/>
    </location>
</feature>
<comment type="subcellular location">
    <subcellularLocation>
        <location evidence="2">Membrane</location>
        <topology evidence="2">Multi-pass membrane protein</topology>
    </subcellularLocation>
</comment>
<organism evidence="13 14">
    <name type="scientific">Rubrivirga marina</name>
    <dbReference type="NCBI Taxonomy" id="1196024"/>
    <lineage>
        <taxon>Bacteria</taxon>
        <taxon>Pseudomonadati</taxon>
        <taxon>Rhodothermota</taxon>
        <taxon>Rhodothermia</taxon>
        <taxon>Rhodothermales</taxon>
        <taxon>Rubricoccaceae</taxon>
        <taxon>Rubrivirga</taxon>
    </lineage>
</organism>
<evidence type="ECO:0000259" key="12">
    <source>
        <dbReference type="Pfam" id="PF02163"/>
    </source>
</evidence>
<dbReference type="Pfam" id="PF02163">
    <property type="entry name" value="Peptidase_M50"/>
    <property type="match status" value="1"/>
</dbReference>
<comment type="cofactor">
    <cofactor evidence="1">
        <name>Zn(2+)</name>
        <dbReference type="ChEBI" id="CHEBI:29105"/>
    </cofactor>
</comment>
<feature type="transmembrane region" description="Helical" evidence="11">
    <location>
        <begin position="311"/>
        <end position="329"/>
    </location>
</feature>
<keyword evidence="4" id="KW-0645">Protease</keyword>
<dbReference type="OrthoDB" id="921763at2"/>
<feature type="transmembrane region" description="Helical" evidence="11">
    <location>
        <begin position="334"/>
        <end position="354"/>
    </location>
</feature>
<evidence type="ECO:0000256" key="1">
    <source>
        <dbReference type="ARBA" id="ARBA00001947"/>
    </source>
</evidence>
<evidence type="ECO:0000256" key="9">
    <source>
        <dbReference type="ARBA" id="ARBA00023136"/>
    </source>
</evidence>
<feature type="transmembrane region" description="Helical" evidence="11">
    <location>
        <begin position="240"/>
        <end position="262"/>
    </location>
</feature>
<dbReference type="PANTHER" id="PTHR31412">
    <property type="entry name" value="ZINC METALLOPROTEASE EGY1"/>
    <property type="match status" value="1"/>
</dbReference>
<feature type="transmembrane region" description="Helical" evidence="11">
    <location>
        <begin position="283"/>
        <end position="305"/>
    </location>
</feature>
<feature type="transmembrane region" description="Helical" evidence="11">
    <location>
        <begin position="124"/>
        <end position="141"/>
    </location>
</feature>
<feature type="transmembrane region" description="Helical" evidence="11">
    <location>
        <begin position="36"/>
        <end position="58"/>
    </location>
</feature>
<evidence type="ECO:0000256" key="11">
    <source>
        <dbReference type="SAM" id="Phobius"/>
    </source>
</evidence>
<name>A0A271J4K0_9BACT</name>
<evidence type="ECO:0000256" key="7">
    <source>
        <dbReference type="ARBA" id="ARBA00022946"/>
    </source>
</evidence>
<dbReference type="CDD" id="cd06160">
    <property type="entry name" value="S2P-M50_like_2"/>
    <property type="match status" value="1"/>
</dbReference>